<evidence type="ECO:0000313" key="9">
    <source>
        <dbReference type="EMBL" id="MCJ2185551.1"/>
    </source>
</evidence>
<dbReference type="Gene3D" id="1.10.760.10">
    <property type="entry name" value="Cytochrome c-like domain"/>
    <property type="match status" value="1"/>
</dbReference>
<evidence type="ECO:0000313" key="10">
    <source>
        <dbReference type="Proteomes" id="UP001202281"/>
    </source>
</evidence>
<accession>A0ABT0BL55</accession>
<dbReference type="InterPro" id="IPR009056">
    <property type="entry name" value="Cyt_c-like_dom"/>
</dbReference>
<name>A0ABT0BL55_9SPHN</name>
<sequence length="134" mass="13876">MSKAFNVTILCASFAALISLAAMGCASGRAEAKVQAPPPARPAAFAVCSACHATEAGKTIVGPSLAGVSGRRAGSLAGYAYSEALKNSGLTWDRDSLDTWLTSPQKMVPGTKMPFMGIADPVRRKAVVDYLLTL</sequence>
<evidence type="ECO:0000256" key="6">
    <source>
        <dbReference type="PROSITE-ProRule" id="PRU00433"/>
    </source>
</evidence>
<organism evidence="9 10">
    <name type="scientific">Novosphingobium beihaiensis</name>
    <dbReference type="NCBI Taxonomy" id="2930389"/>
    <lineage>
        <taxon>Bacteria</taxon>
        <taxon>Pseudomonadati</taxon>
        <taxon>Pseudomonadota</taxon>
        <taxon>Alphaproteobacteria</taxon>
        <taxon>Sphingomonadales</taxon>
        <taxon>Sphingomonadaceae</taxon>
        <taxon>Novosphingobium</taxon>
    </lineage>
</organism>
<dbReference type="InterPro" id="IPR036909">
    <property type="entry name" value="Cyt_c-like_dom_sf"/>
</dbReference>
<keyword evidence="4" id="KW-0249">Electron transport</keyword>
<keyword evidence="2 6" id="KW-0349">Heme</keyword>
<feature type="chain" id="PRO_5046820029" evidence="7">
    <location>
        <begin position="22"/>
        <end position="134"/>
    </location>
</feature>
<dbReference type="PANTHER" id="PTHR11961">
    <property type="entry name" value="CYTOCHROME C"/>
    <property type="match status" value="1"/>
</dbReference>
<dbReference type="Pfam" id="PF00034">
    <property type="entry name" value="Cytochrom_C"/>
    <property type="match status" value="1"/>
</dbReference>
<proteinExistence type="predicted"/>
<keyword evidence="3 6" id="KW-0479">Metal-binding</keyword>
<evidence type="ECO:0000256" key="5">
    <source>
        <dbReference type="ARBA" id="ARBA00023004"/>
    </source>
</evidence>
<reference evidence="9 10" key="1">
    <citation type="submission" date="2022-04" db="EMBL/GenBank/DDBJ databases">
        <title>Identification of a novel bacterium isolated from mangrove sediments.</title>
        <authorList>
            <person name="Pan X."/>
        </authorList>
    </citation>
    <scope>NUCLEOTIDE SEQUENCE [LARGE SCALE GENOMIC DNA]</scope>
    <source>
        <strain evidence="9 10">B2638</strain>
    </source>
</reference>
<evidence type="ECO:0000259" key="8">
    <source>
        <dbReference type="PROSITE" id="PS51007"/>
    </source>
</evidence>
<evidence type="ECO:0000256" key="7">
    <source>
        <dbReference type="SAM" id="SignalP"/>
    </source>
</evidence>
<evidence type="ECO:0000256" key="1">
    <source>
        <dbReference type="ARBA" id="ARBA00022448"/>
    </source>
</evidence>
<dbReference type="SUPFAM" id="SSF46626">
    <property type="entry name" value="Cytochrome c"/>
    <property type="match status" value="1"/>
</dbReference>
<dbReference type="PROSITE" id="PS51257">
    <property type="entry name" value="PROKAR_LIPOPROTEIN"/>
    <property type="match status" value="1"/>
</dbReference>
<feature type="domain" description="Cytochrome c" evidence="8">
    <location>
        <begin position="36"/>
        <end position="134"/>
    </location>
</feature>
<dbReference type="PRINTS" id="PR00604">
    <property type="entry name" value="CYTCHRMECIAB"/>
</dbReference>
<dbReference type="RefSeq" id="WP_243917400.1">
    <property type="nucleotide sequence ID" value="NZ_JALHLG010000003.1"/>
</dbReference>
<feature type="signal peptide" evidence="7">
    <location>
        <begin position="1"/>
        <end position="21"/>
    </location>
</feature>
<dbReference type="InterPro" id="IPR002327">
    <property type="entry name" value="Cyt_c_1A/1B"/>
</dbReference>
<dbReference type="PROSITE" id="PS51007">
    <property type="entry name" value="CYTC"/>
    <property type="match status" value="1"/>
</dbReference>
<protein>
    <submittedName>
        <fullName evidence="9">C-type cytochrome</fullName>
    </submittedName>
</protein>
<evidence type="ECO:0000256" key="3">
    <source>
        <dbReference type="ARBA" id="ARBA00022723"/>
    </source>
</evidence>
<comment type="caution">
    <text evidence="9">The sequence shown here is derived from an EMBL/GenBank/DDBJ whole genome shotgun (WGS) entry which is preliminary data.</text>
</comment>
<keyword evidence="7" id="KW-0732">Signal</keyword>
<gene>
    <name evidence="9" type="ORF">MTR66_01855</name>
</gene>
<keyword evidence="5 6" id="KW-0408">Iron</keyword>
<evidence type="ECO:0000256" key="2">
    <source>
        <dbReference type="ARBA" id="ARBA00022617"/>
    </source>
</evidence>
<dbReference type="Proteomes" id="UP001202281">
    <property type="component" value="Unassembled WGS sequence"/>
</dbReference>
<evidence type="ECO:0000256" key="4">
    <source>
        <dbReference type="ARBA" id="ARBA00022982"/>
    </source>
</evidence>
<keyword evidence="10" id="KW-1185">Reference proteome</keyword>
<keyword evidence="1" id="KW-0813">Transport</keyword>
<dbReference type="EMBL" id="JALHLG010000003">
    <property type="protein sequence ID" value="MCJ2185551.1"/>
    <property type="molecule type" value="Genomic_DNA"/>
</dbReference>